<evidence type="ECO:0000259" key="5">
    <source>
        <dbReference type="SMART" id="SM00849"/>
    </source>
</evidence>
<keyword evidence="7" id="KW-1185">Reference proteome</keyword>
<feature type="domain" description="Metallo-beta-lactamase" evidence="5">
    <location>
        <begin position="31"/>
        <end position="195"/>
    </location>
</feature>
<comment type="cofactor">
    <cofactor evidence="1">
        <name>Zn(2+)</name>
        <dbReference type="ChEBI" id="CHEBI:29105"/>
    </cofactor>
</comment>
<protein>
    <submittedName>
        <fullName evidence="6">Glyoxylase-like metal-dependent hydrolase (Beta-lactamase superfamily II)</fullName>
    </submittedName>
</protein>
<dbReference type="SMART" id="SM00849">
    <property type="entry name" value="Lactamase_B"/>
    <property type="match status" value="1"/>
</dbReference>
<dbReference type="PROSITE" id="PS00743">
    <property type="entry name" value="BETA_LACTAMASE_B_1"/>
    <property type="match status" value="1"/>
</dbReference>
<dbReference type="InterPro" id="IPR001279">
    <property type="entry name" value="Metallo-B-lactamas"/>
</dbReference>
<dbReference type="GO" id="GO:0017001">
    <property type="term" value="P:antibiotic catabolic process"/>
    <property type="evidence" value="ECO:0007669"/>
    <property type="project" value="InterPro"/>
</dbReference>
<dbReference type="RefSeq" id="WP_135029236.1">
    <property type="nucleotide sequence ID" value="NZ_BMLA01000003.1"/>
</dbReference>
<keyword evidence="2" id="KW-0479">Metal-binding</keyword>
<evidence type="ECO:0000256" key="4">
    <source>
        <dbReference type="ARBA" id="ARBA00022833"/>
    </source>
</evidence>
<dbReference type="AlphaFoldDB" id="A0A4Y8X2C2"/>
<dbReference type="CDD" id="cd16278">
    <property type="entry name" value="metallo-hydrolase-like_MBL-fold"/>
    <property type="match status" value="1"/>
</dbReference>
<evidence type="ECO:0000256" key="3">
    <source>
        <dbReference type="ARBA" id="ARBA00022801"/>
    </source>
</evidence>
<reference evidence="6 7" key="1">
    <citation type="submission" date="2020-08" db="EMBL/GenBank/DDBJ databases">
        <title>Sequencing the genomes of 1000 actinobacteria strains.</title>
        <authorList>
            <person name="Klenk H.-P."/>
        </authorList>
    </citation>
    <scope>NUCLEOTIDE SEQUENCE [LARGE SCALE GENOMIC DNA]</scope>
    <source>
        <strain evidence="6 7">DSM 19079</strain>
    </source>
</reference>
<dbReference type="PANTHER" id="PTHR23131:SF0">
    <property type="entry name" value="ENDORIBONUCLEASE LACTB2"/>
    <property type="match status" value="1"/>
</dbReference>
<dbReference type="Gene3D" id="3.60.15.10">
    <property type="entry name" value="Ribonuclease Z/Hydroxyacylglutathione hydrolase-like"/>
    <property type="match status" value="1"/>
</dbReference>
<dbReference type="EMBL" id="JACHMC010000001">
    <property type="protein sequence ID" value="MBB4881940.1"/>
    <property type="molecule type" value="Genomic_DNA"/>
</dbReference>
<evidence type="ECO:0000313" key="7">
    <source>
        <dbReference type="Proteomes" id="UP000560081"/>
    </source>
</evidence>
<name>A0A4Y8X2C2_9MICC</name>
<dbReference type="InterPro" id="IPR036866">
    <property type="entry name" value="RibonucZ/Hydroxyglut_hydro"/>
</dbReference>
<dbReference type="Gene3D" id="1.10.10.10">
    <property type="entry name" value="Winged helix-like DNA-binding domain superfamily/Winged helix DNA-binding domain"/>
    <property type="match status" value="1"/>
</dbReference>
<dbReference type="OrthoDB" id="9788263at2"/>
<dbReference type="Proteomes" id="UP000560081">
    <property type="component" value="Unassembled WGS sequence"/>
</dbReference>
<keyword evidence="3 6" id="KW-0378">Hydrolase</keyword>
<dbReference type="InterPro" id="IPR036388">
    <property type="entry name" value="WH-like_DNA-bd_sf"/>
</dbReference>
<dbReference type="GO" id="GO:0008270">
    <property type="term" value="F:zinc ion binding"/>
    <property type="evidence" value="ECO:0007669"/>
    <property type="project" value="InterPro"/>
</dbReference>
<accession>A0A4Y8X2C2</accession>
<dbReference type="GO" id="GO:0008800">
    <property type="term" value="F:beta-lactamase activity"/>
    <property type="evidence" value="ECO:0007669"/>
    <property type="project" value="InterPro"/>
</dbReference>
<dbReference type="Pfam" id="PF00753">
    <property type="entry name" value="Lactamase_B"/>
    <property type="match status" value="1"/>
</dbReference>
<dbReference type="SUPFAM" id="SSF56281">
    <property type="entry name" value="Metallo-hydrolase/oxidoreductase"/>
    <property type="match status" value="1"/>
</dbReference>
<sequence>MSDTAQTPGPAPAPLVRCVTARNPSPMTLAGTNTYVVFADDAATAVVVDPGPAEDAEGHAERVMAAAEGRSVELILVTHRHADHTGGLDAFHAATGAPVRAADPAHCRVAAPLTPDERIEAGGVVVQAWHTPGHTSDSYCFVLPASGARGAVLTGDTILGEGTTMLDHPDGTLADYLDSLERLEAAGLLTVLPAHGPVPAPLETIARDYLDHREGRLAQIERVLEDMPEDDADAITPAELVPLVYPGLEGQVRRVAEQVMASHLAYLRED</sequence>
<evidence type="ECO:0000256" key="2">
    <source>
        <dbReference type="ARBA" id="ARBA00022723"/>
    </source>
</evidence>
<gene>
    <name evidence="6" type="ORF">BJ976_000291</name>
</gene>
<dbReference type="PANTHER" id="PTHR23131">
    <property type="entry name" value="ENDORIBONUCLEASE LACTB2"/>
    <property type="match status" value="1"/>
</dbReference>
<evidence type="ECO:0000313" key="6">
    <source>
        <dbReference type="EMBL" id="MBB4881940.1"/>
    </source>
</evidence>
<keyword evidence="4" id="KW-0862">Zinc</keyword>
<proteinExistence type="predicted"/>
<dbReference type="InterPro" id="IPR001018">
    <property type="entry name" value="Beta-lactamase_class-B_CS"/>
</dbReference>
<evidence type="ECO:0000256" key="1">
    <source>
        <dbReference type="ARBA" id="ARBA00001947"/>
    </source>
</evidence>
<comment type="caution">
    <text evidence="6">The sequence shown here is derived from an EMBL/GenBank/DDBJ whole genome shotgun (WGS) entry which is preliminary data.</text>
</comment>
<dbReference type="InterPro" id="IPR050662">
    <property type="entry name" value="Sec-metab_biosynth-thioest"/>
</dbReference>
<organism evidence="6 7">
    <name type="scientific">Micrococcus flavus</name>
    <dbReference type="NCBI Taxonomy" id="384602"/>
    <lineage>
        <taxon>Bacteria</taxon>
        <taxon>Bacillati</taxon>
        <taxon>Actinomycetota</taxon>
        <taxon>Actinomycetes</taxon>
        <taxon>Micrococcales</taxon>
        <taxon>Micrococcaceae</taxon>
        <taxon>Micrococcus</taxon>
    </lineage>
</organism>